<keyword evidence="1" id="KW-1133">Transmembrane helix</keyword>
<reference evidence="2 3" key="1">
    <citation type="submission" date="2010-02" db="EMBL/GenBank/DDBJ databases">
        <authorList>
            <person name="Weinstock G."/>
            <person name="Sodergren E."/>
            <person name="Clifton S."/>
            <person name="Fulton L."/>
            <person name="Fulton B."/>
            <person name="Courtney L."/>
            <person name="Fronick C."/>
            <person name="Harrison M."/>
            <person name="Strong C."/>
            <person name="Farmer C."/>
            <person name="Delahaunty K."/>
            <person name="Markovic C."/>
            <person name="Hall O."/>
            <person name="Minx P."/>
            <person name="Tomlinson C."/>
            <person name="Mitreva M."/>
            <person name="Nelson J."/>
            <person name="Hou S."/>
            <person name="Wollam A."/>
            <person name="Pepin K.H."/>
            <person name="Johnson M."/>
            <person name="Bhonagiri V."/>
            <person name="Zhang X."/>
            <person name="Suruliraj S."/>
            <person name="Warren W."/>
            <person name="Chinwalla A."/>
            <person name="Mardis E.R."/>
            <person name="Wilson R.K."/>
        </authorList>
    </citation>
    <scope>NUCLEOTIDE SEQUENCE [LARGE SCALE GENOMIC DNA]</scope>
    <source>
        <strain evidence="2 3">ATCC 33693</strain>
    </source>
</reference>
<dbReference type="EMBL" id="ACJY01000074">
    <property type="protein sequence ID" value="EFE86622.1"/>
    <property type="molecule type" value="Genomic_DNA"/>
</dbReference>
<keyword evidence="1" id="KW-0812">Transmembrane</keyword>
<evidence type="ECO:0000313" key="3">
    <source>
        <dbReference type="Proteomes" id="UP000003748"/>
    </source>
</evidence>
<dbReference type="STRING" id="546275.FUSPEROL_01468"/>
<proteinExistence type="predicted"/>
<feature type="transmembrane region" description="Helical" evidence="1">
    <location>
        <begin position="6"/>
        <end position="26"/>
    </location>
</feature>
<name>D4CVM4_9FUSO</name>
<dbReference type="Proteomes" id="UP000003748">
    <property type="component" value="Unassembled WGS sequence"/>
</dbReference>
<dbReference type="GeneID" id="78420832"/>
<dbReference type="RefSeq" id="WP_005973419.1">
    <property type="nucleotide sequence ID" value="NZ_GG665897.1"/>
</dbReference>
<dbReference type="HOGENOM" id="CLU_3061868_0_0_0"/>
<keyword evidence="1" id="KW-0472">Membrane</keyword>
<organism evidence="2 3">
    <name type="scientific">Fusobacterium periodonticum ATCC 33693</name>
    <dbReference type="NCBI Taxonomy" id="546275"/>
    <lineage>
        <taxon>Bacteria</taxon>
        <taxon>Fusobacteriati</taxon>
        <taxon>Fusobacteriota</taxon>
        <taxon>Fusobacteriia</taxon>
        <taxon>Fusobacteriales</taxon>
        <taxon>Fusobacteriaceae</taxon>
        <taxon>Fusobacterium</taxon>
    </lineage>
</organism>
<evidence type="ECO:0000313" key="2">
    <source>
        <dbReference type="EMBL" id="EFE86622.1"/>
    </source>
</evidence>
<protein>
    <submittedName>
        <fullName evidence="2">Uncharacterized protein</fullName>
    </submittedName>
</protein>
<dbReference type="AlphaFoldDB" id="D4CVM4"/>
<evidence type="ECO:0000256" key="1">
    <source>
        <dbReference type="SAM" id="Phobius"/>
    </source>
</evidence>
<sequence>MFLSIIIKIFVSLIVLILGMSVGMFLGGGNDPKEDIVVIYYKKDTHENKTKYN</sequence>
<gene>
    <name evidence="2" type="ORF">FUSPEROL_01468</name>
</gene>
<comment type="caution">
    <text evidence="2">The sequence shown here is derived from an EMBL/GenBank/DDBJ whole genome shotgun (WGS) entry which is preliminary data.</text>
</comment>
<accession>D4CVM4</accession>